<dbReference type="PANTHER" id="PTHR24161:SF85">
    <property type="entry name" value="PALMITOYLTRANSFERASE HIP14"/>
    <property type="match status" value="1"/>
</dbReference>
<dbReference type="InterPro" id="IPR002110">
    <property type="entry name" value="Ankyrin_rpt"/>
</dbReference>
<feature type="compositionally biased region" description="Basic residues" evidence="4">
    <location>
        <begin position="325"/>
        <end position="339"/>
    </location>
</feature>
<dbReference type="OrthoDB" id="539213at2759"/>
<organism evidence="5 6">
    <name type="scientific">Leishmania martiniquensis</name>
    <dbReference type="NCBI Taxonomy" id="1580590"/>
    <lineage>
        <taxon>Eukaryota</taxon>
        <taxon>Discoba</taxon>
        <taxon>Euglenozoa</taxon>
        <taxon>Kinetoplastea</taxon>
        <taxon>Metakinetoplastina</taxon>
        <taxon>Trypanosomatida</taxon>
        <taxon>Trypanosomatidae</taxon>
        <taxon>Leishmaniinae</taxon>
        <taxon>Leishmania</taxon>
    </lineage>
</organism>
<dbReference type="Pfam" id="PF12796">
    <property type="entry name" value="Ank_2"/>
    <property type="match status" value="2"/>
</dbReference>
<dbReference type="SMART" id="SM00248">
    <property type="entry name" value="ANK"/>
    <property type="match status" value="7"/>
</dbReference>
<accession>A0A836GXL2</accession>
<feature type="repeat" description="ANK" evidence="3">
    <location>
        <begin position="206"/>
        <end position="238"/>
    </location>
</feature>
<evidence type="ECO:0000256" key="1">
    <source>
        <dbReference type="ARBA" id="ARBA00022737"/>
    </source>
</evidence>
<evidence type="ECO:0000256" key="2">
    <source>
        <dbReference type="ARBA" id="ARBA00023043"/>
    </source>
</evidence>
<feature type="repeat" description="ANK" evidence="3">
    <location>
        <begin position="133"/>
        <end position="167"/>
    </location>
</feature>
<proteinExistence type="predicted"/>
<evidence type="ECO:0000256" key="4">
    <source>
        <dbReference type="SAM" id="MobiDB-lite"/>
    </source>
</evidence>
<dbReference type="AlphaFoldDB" id="A0A836GXL2"/>
<keyword evidence="2 3" id="KW-0040">ANK repeat</keyword>
<dbReference type="RefSeq" id="XP_067177009.1">
    <property type="nucleotide sequence ID" value="XM_067321914.1"/>
</dbReference>
<gene>
    <name evidence="5" type="ORF">LSCM1_04405</name>
</gene>
<reference evidence="6" key="2">
    <citation type="journal article" date="2021" name="Sci. Data">
        <title>Chromosome-scale genome sequencing, assembly and annotation of six genomes from subfamily Leishmaniinae.</title>
        <authorList>
            <person name="Almutairi H."/>
            <person name="Urbaniak M.D."/>
            <person name="Bates M.D."/>
            <person name="Jariyapan N."/>
            <person name="Kwakye-Nuako G."/>
            <person name="Thomaz Soccol V."/>
            <person name="Al-Salem W.S."/>
            <person name="Dillon R.J."/>
            <person name="Bates P.A."/>
            <person name="Gatherer D."/>
        </authorList>
    </citation>
    <scope>NUCLEOTIDE SEQUENCE [LARGE SCALE GENOMIC DNA]</scope>
</reference>
<dbReference type="SUPFAM" id="SSF48403">
    <property type="entry name" value="Ankyrin repeat"/>
    <property type="match status" value="1"/>
</dbReference>
<dbReference type="Pfam" id="PF00023">
    <property type="entry name" value="Ank"/>
    <property type="match status" value="1"/>
</dbReference>
<protein>
    <submittedName>
        <fullName evidence="5">Uncharacterized protein</fullName>
    </submittedName>
</protein>
<keyword evidence="6" id="KW-1185">Reference proteome</keyword>
<dbReference type="EMBL" id="JAFEUZ010000029">
    <property type="protein sequence ID" value="KAG5473775.1"/>
    <property type="molecule type" value="Genomic_DNA"/>
</dbReference>
<reference evidence="6" key="1">
    <citation type="journal article" date="2021" name="Microbiol. Resour. Announc.">
        <title>LGAAP: Leishmaniinae Genome Assembly and Annotation Pipeline.</title>
        <authorList>
            <person name="Almutairi H."/>
            <person name="Urbaniak M.D."/>
            <person name="Bates M.D."/>
            <person name="Jariyapan N."/>
            <person name="Kwakye-Nuako G."/>
            <person name="Thomaz-Soccol V."/>
            <person name="Al-Salem W.S."/>
            <person name="Dillon R.J."/>
            <person name="Bates P.A."/>
            <person name="Gatherer D."/>
        </authorList>
    </citation>
    <scope>NUCLEOTIDE SEQUENCE [LARGE SCALE GENOMIC DNA]</scope>
</reference>
<feature type="repeat" description="ANK" evidence="3">
    <location>
        <begin position="15"/>
        <end position="47"/>
    </location>
</feature>
<dbReference type="KEGG" id="lmat:92514426"/>
<evidence type="ECO:0000256" key="3">
    <source>
        <dbReference type="PROSITE-ProRule" id="PRU00023"/>
    </source>
</evidence>
<dbReference type="Gene3D" id="1.25.40.20">
    <property type="entry name" value="Ankyrin repeat-containing domain"/>
    <property type="match status" value="1"/>
</dbReference>
<evidence type="ECO:0000313" key="5">
    <source>
        <dbReference type="EMBL" id="KAG5473775.1"/>
    </source>
</evidence>
<keyword evidence="1" id="KW-0677">Repeat</keyword>
<sequence>MTDFPKLNRIKSDDESMERIHVAARKGQADEVRRLIETGVSPIIQNRFGCTALHLACKFGCVDTAKYLASVGEVHTSWHGQKPIHLAVMSNKMDLVMALVEGAKERGQTPESLLNECDEREVSEVGTHVKHCKGQTALHWCVGLGPDYLPMMKLLVQLGASPTAKDKADETPLMRAMEFCHREAFDTMLQNVPNKSSLRLDYADKQGNSHLHWAILTNCEDVALRFVELGIDVNMEDNEHTVPLYLSIRAAMVPLTKELLDRSDSFLIQACPFHNGTTVLADRIAWMDFVPADADAAKQEVARLLQEKLDEVTRSLSAGADGDAKKKKKKAAPSVKRMHLAPSAPVRTRSRSRVRSSTVSK</sequence>
<dbReference type="GeneID" id="92514426"/>
<dbReference type="InterPro" id="IPR036770">
    <property type="entry name" value="Ankyrin_rpt-contain_sf"/>
</dbReference>
<dbReference type="Proteomes" id="UP000673552">
    <property type="component" value="Unassembled WGS sequence"/>
</dbReference>
<feature type="region of interest" description="Disordered" evidence="4">
    <location>
        <begin position="316"/>
        <end position="361"/>
    </location>
</feature>
<comment type="caution">
    <text evidence="5">The sequence shown here is derived from an EMBL/GenBank/DDBJ whole genome shotgun (WGS) entry which is preliminary data.</text>
</comment>
<evidence type="ECO:0000313" key="6">
    <source>
        <dbReference type="Proteomes" id="UP000673552"/>
    </source>
</evidence>
<name>A0A836GXL2_9TRYP</name>
<dbReference type="PANTHER" id="PTHR24161">
    <property type="entry name" value="ANK_REP_REGION DOMAIN-CONTAINING PROTEIN-RELATED"/>
    <property type="match status" value="1"/>
</dbReference>
<dbReference type="PROSITE" id="PS50088">
    <property type="entry name" value="ANK_REPEAT"/>
    <property type="match status" value="3"/>
</dbReference>